<evidence type="ECO:0000313" key="2">
    <source>
        <dbReference type="EMBL" id="OCS88710.1"/>
    </source>
</evidence>
<feature type="domain" description="AAA+ ATPase" evidence="1">
    <location>
        <begin position="309"/>
        <end position="473"/>
    </location>
</feature>
<dbReference type="SMART" id="SM00382">
    <property type="entry name" value="AAA"/>
    <property type="match status" value="1"/>
</dbReference>
<evidence type="ECO:0000259" key="1">
    <source>
        <dbReference type="SMART" id="SM00382"/>
    </source>
</evidence>
<dbReference type="AlphaFoldDB" id="A0A1C0YNF6"/>
<name>A0A1C0YNF6_9BACL</name>
<dbReference type="Pfam" id="PF07728">
    <property type="entry name" value="AAA_5"/>
    <property type="match status" value="1"/>
</dbReference>
<sequence>MAQMYWETEGDRAAIYEAVERWKEQCLYKDGSLWTNAPIWTAENLQHFYERLTKTPLVDKRSFDEKLQLQLAGAPQSIYQLAIEVLYIYYLFPYSGSVRYETKLRKLNDVAAWGNIPLLEQEDMLQALKLGLGATGTFYNTAKWHEIIYIVQVALGFKEVPASERPAILRRPESDLKRVLEQAKQFAEKNVQMHHILAHLLAPHYYECIASGSHKEQIANAFFQYIKHAEEDIDRKLFDIRQALEEEGTYTPVHYYHNAELYERWQAGSVVQEDNIRYETPTERDWLAGLVFDDEAGVLKTQIDSALKSGKHIILTGAPGTGKSTLAKRICDYANMPYTLTTASPSWTSYDTLGGYHPTRQGTLTFQPGIVLKTIKPTTSWLIVDEINRTNVDQAFGALLSVLAGDSVTLPYEHDNGRAITIRRAETTDFAAEEDYIIPSDWRIIGTMNTRDKSSLFELSYAFMRRFAFIPVPIPRVITTSLMEAYLREWALPTTLAPLLAQLWQHINTVRKIGPALMEDVARYCAQSGQEDIASALILYVLPQFEGVPPHRLQAWLQTFATDFDDVVAIDILSSFCEDFFEMEPLYEA</sequence>
<proteinExistence type="predicted"/>
<protein>
    <recommendedName>
        <fullName evidence="1">AAA+ ATPase domain-containing protein</fullName>
    </recommendedName>
</protein>
<dbReference type="PANTHER" id="PTHR37291:SF1">
    <property type="entry name" value="TYPE IV METHYL-DIRECTED RESTRICTION ENZYME ECOKMCRB SUBUNIT"/>
    <property type="match status" value="1"/>
</dbReference>
<dbReference type="PANTHER" id="PTHR37291">
    <property type="entry name" value="5-METHYLCYTOSINE-SPECIFIC RESTRICTION ENZYME B"/>
    <property type="match status" value="1"/>
</dbReference>
<dbReference type="STRING" id="33978.A6M13_02375"/>
<evidence type="ECO:0000313" key="3">
    <source>
        <dbReference type="Proteomes" id="UP000093199"/>
    </source>
</evidence>
<dbReference type="EMBL" id="MASJ01000001">
    <property type="protein sequence ID" value="OCS88710.1"/>
    <property type="molecule type" value="Genomic_DNA"/>
</dbReference>
<reference evidence="2 3" key="1">
    <citation type="submission" date="2016-07" db="EMBL/GenBank/DDBJ databases">
        <title>Caryophanon tenue genome sequencing.</title>
        <authorList>
            <person name="Verma A."/>
            <person name="Pal Y."/>
            <person name="Krishnamurthi S."/>
        </authorList>
    </citation>
    <scope>NUCLEOTIDE SEQUENCE [LARGE SCALE GENOMIC DNA]</scope>
    <source>
        <strain evidence="2 3">DSM 14152</strain>
    </source>
</reference>
<dbReference type="InterPro" id="IPR027417">
    <property type="entry name" value="P-loop_NTPase"/>
</dbReference>
<dbReference type="OrthoDB" id="9781481at2"/>
<dbReference type="InterPro" id="IPR003593">
    <property type="entry name" value="AAA+_ATPase"/>
</dbReference>
<dbReference type="Proteomes" id="UP000093199">
    <property type="component" value="Unassembled WGS sequence"/>
</dbReference>
<accession>A0A1C0YNF6</accession>
<comment type="caution">
    <text evidence="2">The sequence shown here is derived from an EMBL/GenBank/DDBJ whole genome shotgun (WGS) entry which is preliminary data.</text>
</comment>
<dbReference type="RefSeq" id="WP_066542571.1">
    <property type="nucleotide sequence ID" value="NZ_MASJ01000001.1"/>
</dbReference>
<dbReference type="Gene3D" id="3.40.50.300">
    <property type="entry name" value="P-loop containing nucleotide triphosphate hydrolases"/>
    <property type="match status" value="1"/>
</dbReference>
<keyword evidence="3" id="KW-1185">Reference proteome</keyword>
<dbReference type="GO" id="GO:0016887">
    <property type="term" value="F:ATP hydrolysis activity"/>
    <property type="evidence" value="ECO:0007669"/>
    <property type="project" value="InterPro"/>
</dbReference>
<dbReference type="SUPFAM" id="SSF52540">
    <property type="entry name" value="P-loop containing nucleoside triphosphate hydrolases"/>
    <property type="match status" value="1"/>
</dbReference>
<organism evidence="2 3">
    <name type="scientific">Caryophanon tenue</name>
    <dbReference type="NCBI Taxonomy" id="33978"/>
    <lineage>
        <taxon>Bacteria</taxon>
        <taxon>Bacillati</taxon>
        <taxon>Bacillota</taxon>
        <taxon>Bacilli</taxon>
        <taxon>Bacillales</taxon>
        <taxon>Caryophanaceae</taxon>
        <taxon>Caryophanon</taxon>
    </lineage>
</organism>
<dbReference type="GO" id="GO:0005524">
    <property type="term" value="F:ATP binding"/>
    <property type="evidence" value="ECO:0007669"/>
    <property type="project" value="InterPro"/>
</dbReference>
<dbReference type="InterPro" id="IPR011704">
    <property type="entry name" value="ATPase_dyneun-rel_AAA"/>
</dbReference>
<dbReference type="InterPro" id="IPR052934">
    <property type="entry name" value="Methyl-DNA_Rec/Restrict_Enz"/>
</dbReference>
<gene>
    <name evidence="2" type="ORF">A6M13_02375</name>
</gene>